<name>A0A7C3UQJ5_UNCW3</name>
<comment type="subcellular location">
    <subcellularLocation>
        <location evidence="4">Cytoplasm</location>
    </subcellularLocation>
</comment>
<keyword evidence="2 4" id="KW-0808">Transferase</keyword>
<dbReference type="Gene3D" id="3.20.20.70">
    <property type="entry name" value="Aldolase class I"/>
    <property type="match status" value="1"/>
</dbReference>
<keyword evidence="1 4" id="KW-0963">Cytoplasm</keyword>
<dbReference type="SUPFAM" id="SSF63892">
    <property type="entry name" value="Pyridoxine 5'-phosphate synthase"/>
    <property type="match status" value="1"/>
</dbReference>
<dbReference type="Pfam" id="PF03740">
    <property type="entry name" value="PdxJ"/>
    <property type="match status" value="1"/>
</dbReference>
<comment type="catalytic activity">
    <reaction evidence="4">
        <text>3-amino-2-oxopropyl phosphate + 1-deoxy-D-xylulose 5-phosphate = pyridoxine 5'-phosphate + phosphate + 2 H2O + H(+)</text>
        <dbReference type="Rhea" id="RHEA:15265"/>
        <dbReference type="ChEBI" id="CHEBI:15377"/>
        <dbReference type="ChEBI" id="CHEBI:15378"/>
        <dbReference type="ChEBI" id="CHEBI:43474"/>
        <dbReference type="ChEBI" id="CHEBI:57279"/>
        <dbReference type="ChEBI" id="CHEBI:57792"/>
        <dbReference type="ChEBI" id="CHEBI:58589"/>
        <dbReference type="EC" id="2.6.99.2"/>
    </reaction>
</comment>
<dbReference type="PANTHER" id="PTHR30456">
    <property type="entry name" value="PYRIDOXINE 5'-PHOSPHATE SYNTHASE"/>
    <property type="match status" value="1"/>
</dbReference>
<dbReference type="EMBL" id="DTMQ01000048">
    <property type="protein sequence ID" value="HGF00006.1"/>
    <property type="molecule type" value="Genomic_DNA"/>
</dbReference>
<feature type="binding site" evidence="4">
    <location>
        <begin position="9"/>
        <end position="10"/>
    </location>
    <ligand>
        <name>1-deoxy-D-xylulose 5-phosphate</name>
        <dbReference type="ChEBI" id="CHEBI:57792"/>
    </ligand>
</feature>
<comment type="pathway">
    <text evidence="4">Cofactor biosynthesis; pyridoxine 5'-phosphate biosynthesis; pyridoxine 5'-phosphate from D-erythrose 4-phosphate: step 5/5.</text>
</comment>
<dbReference type="NCBIfam" id="TIGR00559">
    <property type="entry name" value="pdxJ"/>
    <property type="match status" value="1"/>
</dbReference>
<dbReference type="PANTHER" id="PTHR30456:SF0">
    <property type="entry name" value="PYRIDOXINE 5'-PHOSPHATE SYNTHASE"/>
    <property type="match status" value="1"/>
</dbReference>
<dbReference type="InterPro" id="IPR013785">
    <property type="entry name" value="Aldolase_TIM"/>
</dbReference>
<dbReference type="GO" id="GO:0033856">
    <property type="term" value="F:pyridoxine 5'-phosphate synthase activity"/>
    <property type="evidence" value="ECO:0007669"/>
    <property type="project" value="UniProtKB-UniRule"/>
</dbReference>
<dbReference type="InterPro" id="IPR036130">
    <property type="entry name" value="Pyridoxine-5'_phos_synth"/>
</dbReference>
<evidence type="ECO:0000256" key="5">
    <source>
        <dbReference type="NCBIfam" id="TIGR00559"/>
    </source>
</evidence>
<feature type="active site" description="Proton acceptor" evidence="4">
    <location>
        <position position="70"/>
    </location>
</feature>
<comment type="subunit">
    <text evidence="4">Homooctamer; tetramer of dimers.</text>
</comment>
<dbReference type="AlphaFoldDB" id="A0A7C3UQJ5"/>
<dbReference type="HAMAP" id="MF_00279">
    <property type="entry name" value="PdxJ"/>
    <property type="match status" value="1"/>
</dbReference>
<reference evidence="6" key="1">
    <citation type="journal article" date="2020" name="mSystems">
        <title>Genome- and Community-Level Interaction Insights into Carbon Utilization and Element Cycling Functions of Hydrothermarchaeota in Hydrothermal Sediment.</title>
        <authorList>
            <person name="Zhou Z."/>
            <person name="Liu Y."/>
            <person name="Xu W."/>
            <person name="Pan J."/>
            <person name="Luo Z.H."/>
            <person name="Li M."/>
        </authorList>
    </citation>
    <scope>NUCLEOTIDE SEQUENCE [LARGE SCALE GENOMIC DNA]</scope>
    <source>
        <strain evidence="6">SpSt-906</strain>
    </source>
</reference>
<dbReference type="UniPathway" id="UPA00244">
    <property type="reaction ID" value="UER00313"/>
</dbReference>
<evidence type="ECO:0000256" key="2">
    <source>
        <dbReference type="ARBA" id="ARBA00022679"/>
    </source>
</evidence>
<organism evidence="6">
    <name type="scientific">candidate division WOR-3 bacterium</name>
    <dbReference type="NCBI Taxonomy" id="2052148"/>
    <lineage>
        <taxon>Bacteria</taxon>
        <taxon>Bacteria division WOR-3</taxon>
    </lineage>
</organism>
<feature type="binding site" evidence="4">
    <location>
        <position position="7"/>
    </location>
    <ligand>
        <name>3-amino-2-oxopropyl phosphate</name>
        <dbReference type="ChEBI" id="CHEBI:57279"/>
    </ligand>
</feature>
<protein>
    <recommendedName>
        <fullName evidence="4 5">Pyridoxine 5'-phosphate synthase</fullName>
        <shortName evidence="4">PNP synthase</shortName>
        <ecNumber evidence="4 5">2.6.99.2</ecNumber>
    </recommendedName>
</protein>
<feature type="binding site" evidence="4">
    <location>
        <begin position="213"/>
        <end position="214"/>
    </location>
    <ligand>
        <name>3-amino-2-oxopropyl phosphate</name>
        <dbReference type="ChEBI" id="CHEBI:57279"/>
    </ligand>
</feature>
<dbReference type="EC" id="2.6.99.2" evidence="4 5"/>
<evidence type="ECO:0000256" key="4">
    <source>
        <dbReference type="HAMAP-Rule" id="MF_00279"/>
    </source>
</evidence>
<feature type="active site" description="Proton acceptor" evidence="4">
    <location>
        <position position="43"/>
    </location>
</feature>
<accession>A0A7C3UQJ5</accession>
<keyword evidence="3 4" id="KW-0664">Pyridoxine biosynthesis</keyword>
<sequence length="241" mass="27122">MKILSVNLDHIATLREARKEPFPDPVQAALLCELGGADGITVHLRTDRRHIKERDLRLLRETIKTELNLEMATTEEMLKIALKVKPDVVTLVPERPEELTTEGGLDLIKNFSLVKKRISQLKDKGILTSIFIEPSRNQIEKAKEAGADKIELNTDTYARESWRRKGLPHLTRIKEMASYAQKLGLLVHAGHGLNYWNIIPLAKIPEIEGFSIGFAIVARAVFVGLKEAVSEMKRLVCVTES</sequence>
<comment type="function">
    <text evidence="4">Catalyzes the complicated ring closure reaction between the two acyclic compounds 1-deoxy-D-xylulose-5-phosphate (DXP) and 3-amino-2-oxopropyl phosphate (1-amino-acetone-3-phosphate or AAP) to form pyridoxine 5'-phosphate (PNP) and inorganic phosphate.</text>
</comment>
<dbReference type="GO" id="GO:0005829">
    <property type="term" value="C:cytosol"/>
    <property type="evidence" value="ECO:0007669"/>
    <property type="project" value="TreeGrafter"/>
</dbReference>
<evidence type="ECO:0000256" key="3">
    <source>
        <dbReference type="ARBA" id="ARBA00023096"/>
    </source>
</evidence>
<feature type="active site" description="Proton donor" evidence="4">
    <location>
        <position position="191"/>
    </location>
</feature>
<feature type="binding site" evidence="4">
    <location>
        <position position="50"/>
    </location>
    <ligand>
        <name>1-deoxy-D-xylulose 5-phosphate</name>
        <dbReference type="ChEBI" id="CHEBI:57792"/>
    </ligand>
</feature>
<feature type="site" description="Transition state stabilizer" evidence="4">
    <location>
        <position position="151"/>
    </location>
</feature>
<comment type="caution">
    <text evidence="6">The sequence shown here is derived from an EMBL/GenBank/DDBJ whole genome shotgun (WGS) entry which is preliminary data.</text>
</comment>
<dbReference type="GO" id="GO:0008615">
    <property type="term" value="P:pyridoxine biosynthetic process"/>
    <property type="evidence" value="ECO:0007669"/>
    <property type="project" value="UniProtKB-UniRule"/>
</dbReference>
<evidence type="ECO:0000313" key="6">
    <source>
        <dbReference type="EMBL" id="HGF00006.1"/>
    </source>
</evidence>
<feature type="binding site" evidence="4">
    <location>
        <position position="100"/>
    </location>
    <ligand>
        <name>1-deoxy-D-xylulose 5-phosphate</name>
        <dbReference type="ChEBI" id="CHEBI:57792"/>
    </ligand>
</feature>
<feature type="binding site" evidence="4">
    <location>
        <position position="45"/>
    </location>
    <ligand>
        <name>1-deoxy-D-xylulose 5-phosphate</name>
        <dbReference type="ChEBI" id="CHEBI:57792"/>
    </ligand>
</feature>
<comment type="similarity">
    <text evidence="4">Belongs to the PNP synthase family.</text>
</comment>
<feature type="binding site" evidence="4">
    <location>
        <position position="192"/>
    </location>
    <ligand>
        <name>3-amino-2-oxopropyl phosphate</name>
        <dbReference type="ChEBI" id="CHEBI:57279"/>
    </ligand>
</feature>
<dbReference type="NCBIfam" id="NF003625">
    <property type="entry name" value="PRK05265.1-3"/>
    <property type="match status" value="1"/>
</dbReference>
<dbReference type="CDD" id="cd00003">
    <property type="entry name" value="PNPsynthase"/>
    <property type="match status" value="1"/>
</dbReference>
<feature type="binding site" evidence="4">
    <location>
        <position position="18"/>
    </location>
    <ligand>
        <name>3-amino-2-oxopropyl phosphate</name>
        <dbReference type="ChEBI" id="CHEBI:57279"/>
    </ligand>
</feature>
<dbReference type="InterPro" id="IPR004569">
    <property type="entry name" value="PyrdxlP_synth_PdxJ"/>
</dbReference>
<gene>
    <name evidence="4" type="primary">pdxJ</name>
    <name evidence="6" type="ORF">ENX07_08075</name>
</gene>
<dbReference type="NCBIfam" id="NF003627">
    <property type="entry name" value="PRK05265.1-5"/>
    <property type="match status" value="1"/>
</dbReference>
<proteinExistence type="inferred from homology"/>
<evidence type="ECO:0000256" key="1">
    <source>
        <dbReference type="ARBA" id="ARBA00022490"/>
    </source>
</evidence>